<organism evidence="1 2">
    <name type="scientific">Bacillus weihaiensis</name>
    <dbReference type="NCBI Taxonomy" id="1547283"/>
    <lineage>
        <taxon>Bacteria</taxon>
        <taxon>Bacillati</taxon>
        <taxon>Bacillota</taxon>
        <taxon>Bacilli</taxon>
        <taxon>Bacillales</taxon>
        <taxon>Bacillaceae</taxon>
        <taxon>Bacillus</taxon>
    </lineage>
</organism>
<dbReference type="AlphaFoldDB" id="A0A1L3MW70"/>
<reference evidence="1 2" key="1">
    <citation type="journal article" date="2016" name="Sci. Rep.">
        <title>Complete genome sequence and transcriptomic analysis of a novel marine strain Bacillus weihaiensis reveals the mechanism of brown algae degradation.</title>
        <authorList>
            <person name="Zhu Y."/>
            <person name="Chen P."/>
            <person name="Bao Y."/>
            <person name="Men Y."/>
            <person name="Zeng Y."/>
            <person name="Yang J."/>
            <person name="Sun J."/>
            <person name="Sun Y."/>
        </authorList>
    </citation>
    <scope>NUCLEOTIDE SEQUENCE [LARGE SCALE GENOMIC DNA]</scope>
    <source>
        <strain evidence="1 2">Alg07</strain>
    </source>
</reference>
<dbReference type="OrthoDB" id="9128325at2"/>
<evidence type="ECO:0000313" key="1">
    <source>
        <dbReference type="EMBL" id="APH06530.1"/>
    </source>
</evidence>
<protein>
    <submittedName>
        <fullName evidence="1">Uncharacterized protein</fullName>
    </submittedName>
</protein>
<dbReference type="EMBL" id="CP016020">
    <property type="protein sequence ID" value="APH06530.1"/>
    <property type="molecule type" value="Genomic_DNA"/>
</dbReference>
<proteinExistence type="predicted"/>
<dbReference type="Proteomes" id="UP000181936">
    <property type="component" value="Chromosome"/>
</dbReference>
<accession>A0A1L3MW70</accession>
<dbReference type="RefSeq" id="WP_072581331.1">
    <property type="nucleotide sequence ID" value="NZ_CP016020.1"/>
</dbReference>
<evidence type="ECO:0000313" key="2">
    <source>
        <dbReference type="Proteomes" id="UP000181936"/>
    </source>
</evidence>
<gene>
    <name evidence="1" type="ORF">A9C19_18355</name>
</gene>
<sequence length="126" mass="14604">MEHPIGSKDKGHFIIDCKTDVSGLDNEELARLLINVNDYSTNAFIQQIRRSLNILERPLVTARGEGKSYIYANNNPKYAHYALTSLRTYYNFCKPIKYSGNEELTPAQRIELTEKVFELEDIIYLR</sequence>
<dbReference type="KEGG" id="bwh:A9C19_18355"/>
<keyword evidence="2" id="KW-1185">Reference proteome</keyword>
<name>A0A1L3MW70_9BACI</name>